<keyword evidence="1" id="KW-0732">Signal</keyword>
<feature type="signal peptide" evidence="1">
    <location>
        <begin position="1"/>
        <end position="18"/>
    </location>
</feature>
<accession>A0ABD0MDB1</accession>
<feature type="chain" id="PRO_5044789165" evidence="1">
    <location>
        <begin position="19"/>
        <end position="113"/>
    </location>
</feature>
<sequence>MVLDYALTLFWINLLYWSEEFYVDYNADLFGEFVKVLRKALVAYLKADTSVNQNERYRIQTYRKDVRRIATEMANHTVYVDPMACNCWMQENHGNVTAIKLYDEVKDALEEMF</sequence>
<keyword evidence="3" id="KW-1185">Reference proteome</keyword>
<comment type="caution">
    <text evidence="2">The sequence shown here is derived from an EMBL/GenBank/DDBJ whole genome shotgun (WGS) entry which is preliminary data.</text>
</comment>
<protein>
    <submittedName>
        <fullName evidence="2">Uncharacterized protein</fullName>
    </submittedName>
</protein>
<evidence type="ECO:0000256" key="1">
    <source>
        <dbReference type="SAM" id="SignalP"/>
    </source>
</evidence>
<dbReference type="EMBL" id="JAMKFB020000708">
    <property type="protein sequence ID" value="KAL0148268.1"/>
    <property type="molecule type" value="Genomic_DNA"/>
</dbReference>
<dbReference type="Proteomes" id="UP001529510">
    <property type="component" value="Unassembled WGS sequence"/>
</dbReference>
<gene>
    <name evidence="2" type="ORF">M9458_056414</name>
</gene>
<dbReference type="AlphaFoldDB" id="A0ABD0MDB1"/>
<name>A0ABD0MDB1_CIRMR</name>
<evidence type="ECO:0000313" key="3">
    <source>
        <dbReference type="Proteomes" id="UP001529510"/>
    </source>
</evidence>
<evidence type="ECO:0000313" key="2">
    <source>
        <dbReference type="EMBL" id="KAL0148268.1"/>
    </source>
</evidence>
<proteinExistence type="predicted"/>
<organism evidence="2 3">
    <name type="scientific">Cirrhinus mrigala</name>
    <name type="common">Mrigala</name>
    <dbReference type="NCBI Taxonomy" id="683832"/>
    <lineage>
        <taxon>Eukaryota</taxon>
        <taxon>Metazoa</taxon>
        <taxon>Chordata</taxon>
        <taxon>Craniata</taxon>
        <taxon>Vertebrata</taxon>
        <taxon>Euteleostomi</taxon>
        <taxon>Actinopterygii</taxon>
        <taxon>Neopterygii</taxon>
        <taxon>Teleostei</taxon>
        <taxon>Ostariophysi</taxon>
        <taxon>Cypriniformes</taxon>
        <taxon>Cyprinidae</taxon>
        <taxon>Labeoninae</taxon>
        <taxon>Labeonini</taxon>
        <taxon>Cirrhinus</taxon>
    </lineage>
</organism>
<reference evidence="2 3" key="1">
    <citation type="submission" date="2024-05" db="EMBL/GenBank/DDBJ databases">
        <title>Genome sequencing and assembly of Indian major carp, Cirrhinus mrigala (Hamilton, 1822).</title>
        <authorList>
            <person name="Mohindra V."/>
            <person name="Chowdhury L.M."/>
            <person name="Lal K."/>
            <person name="Jena J.K."/>
        </authorList>
    </citation>
    <scope>NUCLEOTIDE SEQUENCE [LARGE SCALE GENOMIC DNA]</scope>
    <source>
        <strain evidence="2">CM1030</strain>
        <tissue evidence="2">Blood</tissue>
    </source>
</reference>